<sequence>MGETVIPGRTGDPIGFVLNTCYPYIVIDEKDSTNIPSCAVLRLVPGTWLLQ</sequence>
<comment type="caution">
    <text evidence="1">The sequence shown here is derived from an EMBL/GenBank/DDBJ whole genome shotgun (WGS) entry which is preliminary data.</text>
</comment>
<evidence type="ECO:0000313" key="1">
    <source>
        <dbReference type="EMBL" id="CAG7730368.1"/>
    </source>
</evidence>
<accession>A0A8J2NXP4</accession>
<dbReference type="AlphaFoldDB" id="A0A8J2NXP4"/>
<proteinExistence type="predicted"/>
<feature type="non-terminal residue" evidence="1">
    <location>
        <position position="1"/>
    </location>
</feature>
<name>A0A8J2NXP4_9HEXA</name>
<dbReference type="Proteomes" id="UP000708208">
    <property type="component" value="Unassembled WGS sequence"/>
</dbReference>
<keyword evidence="2" id="KW-1185">Reference proteome</keyword>
<evidence type="ECO:0000313" key="2">
    <source>
        <dbReference type="Proteomes" id="UP000708208"/>
    </source>
</evidence>
<organism evidence="1 2">
    <name type="scientific">Allacma fusca</name>
    <dbReference type="NCBI Taxonomy" id="39272"/>
    <lineage>
        <taxon>Eukaryota</taxon>
        <taxon>Metazoa</taxon>
        <taxon>Ecdysozoa</taxon>
        <taxon>Arthropoda</taxon>
        <taxon>Hexapoda</taxon>
        <taxon>Collembola</taxon>
        <taxon>Symphypleona</taxon>
        <taxon>Sminthuridae</taxon>
        <taxon>Allacma</taxon>
    </lineage>
</organism>
<reference evidence="1" key="1">
    <citation type="submission" date="2021-06" db="EMBL/GenBank/DDBJ databases">
        <authorList>
            <person name="Hodson N. C."/>
            <person name="Mongue J. A."/>
            <person name="Jaron S. K."/>
        </authorList>
    </citation>
    <scope>NUCLEOTIDE SEQUENCE</scope>
</reference>
<protein>
    <submittedName>
        <fullName evidence="1">Uncharacterized protein</fullName>
    </submittedName>
</protein>
<gene>
    <name evidence="1" type="ORF">AFUS01_LOCUS19016</name>
</gene>
<dbReference type="EMBL" id="CAJVCH010193021">
    <property type="protein sequence ID" value="CAG7730368.1"/>
    <property type="molecule type" value="Genomic_DNA"/>
</dbReference>